<dbReference type="AlphaFoldDB" id="A0A2R4SXF3"/>
<evidence type="ECO:0000313" key="4">
    <source>
        <dbReference type="EMBL" id="AVZ71556.1"/>
    </source>
</evidence>
<dbReference type="GeneID" id="55654512"/>
<reference evidence="4 5" key="1">
    <citation type="submission" date="2018-01" db="EMBL/GenBank/DDBJ databases">
        <title>Complete genome sequence of Streptomyces lunaelactis MM109T, a Ferroverdin A producer isolated from cave moonmilk deposits.</title>
        <authorList>
            <person name="Naome A."/>
            <person name="Martinet L."/>
            <person name="Maciejewska M."/>
            <person name="Anderssen S."/>
            <person name="Adam D."/>
            <person name="Tenconi E."/>
            <person name="Deflandre B."/>
            <person name="Arguelles-Arias A."/>
            <person name="Calusinska M."/>
            <person name="Copieters W."/>
            <person name="Karim L."/>
            <person name="Hanikenne M."/>
            <person name="Baurain D."/>
            <person name="van Wezel G."/>
            <person name="Smargiasso N."/>
            <person name="de Pauw E."/>
            <person name="Delfosse P."/>
            <person name="Rigali S."/>
        </authorList>
    </citation>
    <scope>NUCLEOTIDE SEQUENCE [LARGE SCALE GENOMIC DNA]</scope>
    <source>
        <strain evidence="4 5">MM109</strain>
    </source>
</reference>
<dbReference type="GO" id="GO:0030973">
    <property type="term" value="F:molybdate ion binding"/>
    <property type="evidence" value="ECO:0007669"/>
    <property type="project" value="TreeGrafter"/>
</dbReference>
<dbReference type="InterPro" id="IPR050682">
    <property type="entry name" value="ModA/WtpA"/>
</dbReference>
<feature type="domain" description="VWFA" evidence="2">
    <location>
        <begin position="359"/>
        <end position="547"/>
    </location>
</feature>
<dbReference type="GO" id="GO:0015689">
    <property type="term" value="P:molybdate ion transport"/>
    <property type="evidence" value="ECO:0007669"/>
    <property type="project" value="TreeGrafter"/>
</dbReference>
<evidence type="ECO:0000259" key="2">
    <source>
        <dbReference type="PROSITE" id="PS50234"/>
    </source>
</evidence>
<keyword evidence="5" id="KW-1185">Reference proteome</keyword>
<dbReference type="InterPro" id="IPR036465">
    <property type="entry name" value="vWFA_dom_sf"/>
</dbReference>
<sequence>MRARPRLAGSGPVRATLSGPRRSPGQGLVALCLAWLLIGAATACSTGDSEPVTLRVLASSELADMKPLLDDLHRDTGITLEMDYRGTVDASNALAPGKYRHDLAWLSSDRYFQLKLKQAGRHTEKPLATSIMRSPVVIGMKPATADRLRRGTPDGQISWADVADAAADGALRFAMADPRHTNSGLAALVGVATAAAGTGGALRPRDVSCDRLRGFFTGHELTEDSSARLADGFVRRQDGLDALITYESELLSLNDSGKLRTPLELVHPKDGMVLSDYPLLLLDPAKRAAYDRLVEWLKSEPVQKKIMERTLRRPVDPGVPRIPRLRASVGNALYFPDKQEVVDRLLADYGDPQRDAPARVIFLLDFSGSMRGERIAKLRATFDGLSGADDSRSGKFVRFYKGESLTVMRFGGRVLDERSLTYEGQRDLDRLRGFVASDDFGASTAIWSTLDHAYAKVADVVRDRPEQAVSIVLMTDGENNAGMDLDAFISRYEARPRAARAVRTYTIRYGEADTEELDRAARATGGRMVDATAQSLLSAFKEIRGCVH</sequence>
<evidence type="ECO:0000313" key="5">
    <source>
        <dbReference type="Proteomes" id="UP000244201"/>
    </source>
</evidence>
<dbReference type="Proteomes" id="UP000244201">
    <property type="component" value="Chromosome"/>
</dbReference>
<dbReference type="PANTHER" id="PTHR30632:SF0">
    <property type="entry name" value="SULFATE-BINDING PROTEIN"/>
    <property type="match status" value="1"/>
</dbReference>
<dbReference type="SMART" id="SM00327">
    <property type="entry name" value="VWA"/>
    <property type="match status" value="1"/>
</dbReference>
<dbReference type="RefSeq" id="WP_108147246.1">
    <property type="nucleotide sequence ID" value="NZ_CP026304.1"/>
</dbReference>
<gene>
    <name evidence="4" type="ORF">SLUN_04415</name>
</gene>
<evidence type="ECO:0000259" key="3">
    <source>
        <dbReference type="PROSITE" id="PS51231"/>
    </source>
</evidence>
<dbReference type="PANTHER" id="PTHR30632">
    <property type="entry name" value="MOLYBDATE-BINDING PERIPLASMIC PROTEIN"/>
    <property type="match status" value="1"/>
</dbReference>
<evidence type="ECO:0000256" key="1">
    <source>
        <dbReference type="SAM" id="MobiDB-lite"/>
    </source>
</evidence>
<dbReference type="KEGG" id="slk:SLUN_04415"/>
<dbReference type="Gene3D" id="3.40.50.410">
    <property type="entry name" value="von Willebrand factor, type A domain"/>
    <property type="match status" value="1"/>
</dbReference>
<feature type="domain" description="DAD" evidence="3">
    <location>
        <begin position="283"/>
        <end position="315"/>
    </location>
</feature>
<dbReference type="CDD" id="cd00198">
    <property type="entry name" value="vWFA"/>
    <property type="match status" value="1"/>
</dbReference>
<proteinExistence type="predicted"/>
<dbReference type="PROSITE" id="PS50234">
    <property type="entry name" value="VWFA"/>
    <property type="match status" value="1"/>
</dbReference>
<dbReference type="InterPro" id="IPR002035">
    <property type="entry name" value="VWF_A"/>
</dbReference>
<accession>A0A2R4SXF3</accession>
<name>A0A2R4SXF3_9ACTN</name>
<protein>
    <recommendedName>
        <fullName evidence="6">VWFA domain-containing protein</fullName>
    </recommendedName>
</protein>
<feature type="region of interest" description="Disordered" evidence="1">
    <location>
        <begin position="1"/>
        <end position="23"/>
    </location>
</feature>
<dbReference type="Pfam" id="PF00092">
    <property type="entry name" value="VWA"/>
    <property type="match status" value="1"/>
</dbReference>
<evidence type="ECO:0008006" key="6">
    <source>
        <dbReference type="Google" id="ProtNLM"/>
    </source>
</evidence>
<dbReference type="PROSITE" id="PS51231">
    <property type="entry name" value="DAD"/>
    <property type="match status" value="1"/>
</dbReference>
<dbReference type="SUPFAM" id="SSF53850">
    <property type="entry name" value="Periplasmic binding protein-like II"/>
    <property type="match status" value="1"/>
</dbReference>
<dbReference type="Pfam" id="PF13531">
    <property type="entry name" value="SBP_bac_11"/>
    <property type="match status" value="1"/>
</dbReference>
<dbReference type="EMBL" id="CP026304">
    <property type="protein sequence ID" value="AVZ71556.1"/>
    <property type="molecule type" value="Genomic_DNA"/>
</dbReference>
<dbReference type="OrthoDB" id="3170630at2"/>
<dbReference type="InterPro" id="IPR014767">
    <property type="entry name" value="DAD_dom"/>
</dbReference>
<dbReference type="SUPFAM" id="SSF53300">
    <property type="entry name" value="vWA-like"/>
    <property type="match status" value="1"/>
</dbReference>
<organism evidence="4 5">
    <name type="scientific">Streptomyces lunaelactis</name>
    <dbReference type="NCBI Taxonomy" id="1535768"/>
    <lineage>
        <taxon>Bacteria</taxon>
        <taxon>Bacillati</taxon>
        <taxon>Actinomycetota</taxon>
        <taxon>Actinomycetes</taxon>
        <taxon>Kitasatosporales</taxon>
        <taxon>Streptomycetaceae</taxon>
        <taxon>Streptomyces</taxon>
    </lineage>
</organism>